<reference evidence="1" key="1">
    <citation type="submission" date="2022-01" db="EMBL/GenBank/DDBJ databases">
        <title>Collection of gut derived symbiotic bacterial strains cultured from healthy donors.</title>
        <authorList>
            <person name="Lin H."/>
            <person name="Kohout C."/>
            <person name="Waligurski E."/>
            <person name="Pamer E.G."/>
        </authorList>
    </citation>
    <scope>NUCLEOTIDE SEQUENCE</scope>
    <source>
        <strain evidence="1">DFI.1.149</strain>
    </source>
</reference>
<dbReference type="Proteomes" id="UP001199750">
    <property type="component" value="Unassembled WGS sequence"/>
</dbReference>
<name>A0AAW5CDR9_9BACT</name>
<evidence type="ECO:0000313" key="2">
    <source>
        <dbReference type="Proteomes" id="UP001199750"/>
    </source>
</evidence>
<proteinExistence type="predicted"/>
<sequence length="214" mass="24537">MVTVNTRSNQTQPMENTLKLILANDGCMIRSIIRSKSTSMPLSYAGADTSVWVQESEEERLEIFDKETGKQITSHPLCKEKGKTVSNMAHHRVRNVPREDMEKRIVDYAGGDSIASEWMNGLRAGKPRYYWDNLNHILRFMRTFSRETYHEAMEICLDRGAYNALMLTDTARSIQKRKKEKPADLPPMSTATIPTVAQEMPEKTNINQYSSIFK</sequence>
<comment type="caution">
    <text evidence="1">The sequence shown here is derived from an EMBL/GenBank/DDBJ whole genome shotgun (WGS) entry which is preliminary data.</text>
</comment>
<dbReference type="EMBL" id="JAKNDN010000077">
    <property type="protein sequence ID" value="MCG4962329.1"/>
    <property type="molecule type" value="Genomic_DNA"/>
</dbReference>
<organism evidence="1 2">
    <name type="scientific">Odoribacter splanchnicus</name>
    <dbReference type="NCBI Taxonomy" id="28118"/>
    <lineage>
        <taxon>Bacteria</taxon>
        <taxon>Pseudomonadati</taxon>
        <taxon>Bacteroidota</taxon>
        <taxon>Bacteroidia</taxon>
        <taxon>Bacteroidales</taxon>
        <taxon>Odoribacteraceae</taxon>
        <taxon>Odoribacter</taxon>
    </lineage>
</organism>
<gene>
    <name evidence="1" type="ORF">L0P03_21160</name>
</gene>
<evidence type="ECO:0000313" key="1">
    <source>
        <dbReference type="EMBL" id="MCG4962329.1"/>
    </source>
</evidence>
<dbReference type="AlphaFoldDB" id="A0AAW5CDR9"/>
<accession>A0AAW5CDR9</accession>
<protein>
    <submittedName>
        <fullName evidence="1">Uncharacterized protein</fullName>
    </submittedName>
</protein>
<dbReference type="RefSeq" id="WP_217774355.1">
    <property type="nucleotide sequence ID" value="NZ_JAHONW010000070.1"/>
</dbReference>